<keyword evidence="1" id="KW-0812">Transmembrane</keyword>
<evidence type="ECO:0000256" key="1">
    <source>
        <dbReference type="SAM" id="Phobius"/>
    </source>
</evidence>
<dbReference type="AlphaFoldDB" id="A0AAN7AR70"/>
<feature type="transmembrane region" description="Helical" evidence="1">
    <location>
        <begin position="209"/>
        <end position="233"/>
    </location>
</feature>
<sequence length="266" mass="28784">MTLTALNCISIAEIVVYTASLRIAILLAARYGFRATAGWVYLVIFSLVRITGASLNLATINNPSNASLIVGSEVMYPIGISALIFCLSNLLGQVIYGMRSEGITPLVGPQQNTTKLVVLVGWIVGGDGGTVPIESQVGLGLMMAGLWFLMFNTSFTMLAALLVAKEKRLLFGIALALPFMIVRIVFAGLATFGTDPRFRSYGGEGSFMWYFLGMGVIMEMMVVVILEGVGLTLKEPPPRRPTTVPVGRWIGVKYEGNDVTRFGMRQ</sequence>
<protein>
    <recommendedName>
        <fullName evidence="2">DUF7702 domain-containing protein</fullName>
    </recommendedName>
</protein>
<dbReference type="InterPro" id="IPR056119">
    <property type="entry name" value="DUF7702"/>
</dbReference>
<accession>A0AAN7AR70</accession>
<dbReference type="PANTHER" id="PTHR42109">
    <property type="entry name" value="UNPLACED GENOMIC SCAFFOLD UM_SCAF_CONTIG_1.265, WHOLE GENOME SHOTGUN SEQUENCE"/>
    <property type="match status" value="1"/>
</dbReference>
<feature type="transmembrane region" description="Helical" evidence="1">
    <location>
        <begin position="78"/>
        <end position="96"/>
    </location>
</feature>
<dbReference type="EMBL" id="MU863992">
    <property type="protein sequence ID" value="KAK4196149.1"/>
    <property type="molecule type" value="Genomic_DNA"/>
</dbReference>
<feature type="domain" description="DUF7702" evidence="2">
    <location>
        <begin position="3"/>
        <end position="235"/>
    </location>
</feature>
<proteinExistence type="predicted"/>
<feature type="transmembrane region" description="Helical" evidence="1">
    <location>
        <begin position="169"/>
        <end position="189"/>
    </location>
</feature>
<reference evidence="3" key="2">
    <citation type="submission" date="2023-05" db="EMBL/GenBank/DDBJ databases">
        <authorList>
            <consortium name="Lawrence Berkeley National Laboratory"/>
            <person name="Steindorff A."/>
            <person name="Hensen N."/>
            <person name="Bonometti L."/>
            <person name="Westerberg I."/>
            <person name="Brannstrom I.O."/>
            <person name="Guillou S."/>
            <person name="Cros-Aarteil S."/>
            <person name="Calhoun S."/>
            <person name="Haridas S."/>
            <person name="Kuo A."/>
            <person name="Mondo S."/>
            <person name="Pangilinan J."/>
            <person name="Riley R."/>
            <person name="Labutti K."/>
            <person name="Andreopoulos B."/>
            <person name="Lipzen A."/>
            <person name="Chen C."/>
            <person name="Yanf M."/>
            <person name="Daum C."/>
            <person name="Ng V."/>
            <person name="Clum A."/>
            <person name="Ohm R."/>
            <person name="Martin F."/>
            <person name="Silar P."/>
            <person name="Natvig D."/>
            <person name="Lalanne C."/>
            <person name="Gautier V."/>
            <person name="Ament-Velasquez S.L."/>
            <person name="Kruys A."/>
            <person name="Hutchinson M.I."/>
            <person name="Powell A.J."/>
            <person name="Barry K."/>
            <person name="Miller A.N."/>
            <person name="Grigoriev I.V."/>
            <person name="Debuchy R."/>
            <person name="Gladieux P."/>
            <person name="Thoren M.H."/>
            <person name="Johannesson H."/>
        </authorList>
    </citation>
    <scope>NUCLEOTIDE SEQUENCE</scope>
    <source>
        <strain evidence="3">CBS 315.58</strain>
    </source>
</reference>
<comment type="caution">
    <text evidence="3">The sequence shown here is derived from an EMBL/GenBank/DDBJ whole genome shotgun (WGS) entry which is preliminary data.</text>
</comment>
<gene>
    <name evidence="3" type="ORF">QBC40DRAFT_310119</name>
</gene>
<dbReference type="PANTHER" id="PTHR42109:SF2">
    <property type="entry name" value="INTEGRAL MEMBRANE PROTEIN"/>
    <property type="match status" value="1"/>
</dbReference>
<evidence type="ECO:0000259" key="2">
    <source>
        <dbReference type="Pfam" id="PF24800"/>
    </source>
</evidence>
<dbReference type="Proteomes" id="UP001303160">
    <property type="component" value="Unassembled WGS sequence"/>
</dbReference>
<organism evidence="3 4">
    <name type="scientific">Triangularia verruculosa</name>
    <dbReference type="NCBI Taxonomy" id="2587418"/>
    <lineage>
        <taxon>Eukaryota</taxon>
        <taxon>Fungi</taxon>
        <taxon>Dikarya</taxon>
        <taxon>Ascomycota</taxon>
        <taxon>Pezizomycotina</taxon>
        <taxon>Sordariomycetes</taxon>
        <taxon>Sordariomycetidae</taxon>
        <taxon>Sordariales</taxon>
        <taxon>Podosporaceae</taxon>
        <taxon>Triangularia</taxon>
    </lineage>
</organism>
<name>A0AAN7AR70_9PEZI</name>
<evidence type="ECO:0000313" key="4">
    <source>
        <dbReference type="Proteomes" id="UP001303160"/>
    </source>
</evidence>
<reference evidence="3" key="1">
    <citation type="journal article" date="2023" name="Mol. Phylogenet. Evol.">
        <title>Genome-scale phylogeny and comparative genomics of the fungal order Sordariales.</title>
        <authorList>
            <person name="Hensen N."/>
            <person name="Bonometti L."/>
            <person name="Westerberg I."/>
            <person name="Brannstrom I.O."/>
            <person name="Guillou S."/>
            <person name="Cros-Aarteil S."/>
            <person name="Calhoun S."/>
            <person name="Haridas S."/>
            <person name="Kuo A."/>
            <person name="Mondo S."/>
            <person name="Pangilinan J."/>
            <person name="Riley R."/>
            <person name="LaButti K."/>
            <person name="Andreopoulos B."/>
            <person name="Lipzen A."/>
            <person name="Chen C."/>
            <person name="Yan M."/>
            <person name="Daum C."/>
            <person name="Ng V."/>
            <person name="Clum A."/>
            <person name="Steindorff A."/>
            <person name="Ohm R.A."/>
            <person name="Martin F."/>
            <person name="Silar P."/>
            <person name="Natvig D.O."/>
            <person name="Lalanne C."/>
            <person name="Gautier V."/>
            <person name="Ament-Velasquez S.L."/>
            <person name="Kruys A."/>
            <person name="Hutchinson M.I."/>
            <person name="Powell A.J."/>
            <person name="Barry K."/>
            <person name="Miller A.N."/>
            <person name="Grigoriev I.V."/>
            <person name="Debuchy R."/>
            <person name="Gladieux P."/>
            <person name="Hiltunen Thoren M."/>
            <person name="Johannesson H."/>
        </authorList>
    </citation>
    <scope>NUCLEOTIDE SEQUENCE</scope>
    <source>
        <strain evidence="3">CBS 315.58</strain>
    </source>
</reference>
<evidence type="ECO:0000313" key="3">
    <source>
        <dbReference type="EMBL" id="KAK4196149.1"/>
    </source>
</evidence>
<keyword evidence="1" id="KW-0472">Membrane</keyword>
<feature type="transmembrane region" description="Helical" evidence="1">
    <location>
        <begin position="139"/>
        <end position="162"/>
    </location>
</feature>
<feature type="transmembrane region" description="Helical" evidence="1">
    <location>
        <begin position="39"/>
        <end position="58"/>
    </location>
</feature>
<keyword evidence="4" id="KW-1185">Reference proteome</keyword>
<keyword evidence="1" id="KW-1133">Transmembrane helix</keyword>
<dbReference type="Pfam" id="PF24800">
    <property type="entry name" value="DUF7702"/>
    <property type="match status" value="1"/>
</dbReference>
<feature type="transmembrane region" description="Helical" evidence="1">
    <location>
        <begin position="6"/>
        <end position="27"/>
    </location>
</feature>